<dbReference type="HOGENOM" id="CLU_1802018_0_0_9"/>
<keyword evidence="1" id="KW-0472">Membrane</keyword>
<reference evidence="2 3" key="1">
    <citation type="submission" date="2011-08" db="EMBL/GenBank/DDBJ databases">
        <title>The Genome Sequence of Clostridium hathewayi WAL-18680.</title>
        <authorList>
            <consortium name="The Broad Institute Genome Sequencing Platform"/>
            <person name="Earl A."/>
            <person name="Ward D."/>
            <person name="Feldgarden M."/>
            <person name="Gevers D."/>
            <person name="Finegold S.M."/>
            <person name="Summanen P.H."/>
            <person name="Molitoris D.R."/>
            <person name="Song M."/>
            <person name="Daigneault M."/>
            <person name="Allen-Vercoe E."/>
            <person name="Young S.K."/>
            <person name="Zeng Q."/>
            <person name="Gargeya S."/>
            <person name="Fitzgerald M."/>
            <person name="Haas B."/>
            <person name="Abouelleil A."/>
            <person name="Alvarado L."/>
            <person name="Arachchi H.M."/>
            <person name="Berlin A."/>
            <person name="Brown A."/>
            <person name="Chapman S.B."/>
            <person name="Chen Z."/>
            <person name="Dunbar C."/>
            <person name="Freedman E."/>
            <person name="Gearin G."/>
            <person name="Gellesch M."/>
            <person name="Goldberg J."/>
            <person name="Griggs A."/>
            <person name="Gujja S."/>
            <person name="Heiman D."/>
            <person name="Howarth C."/>
            <person name="Larson L."/>
            <person name="Lui A."/>
            <person name="MacDonald P.J.P."/>
            <person name="Montmayeur A."/>
            <person name="Murphy C."/>
            <person name="Neiman D."/>
            <person name="Pearson M."/>
            <person name="Priest M."/>
            <person name="Roberts A."/>
            <person name="Saif S."/>
            <person name="Shea T."/>
            <person name="Shenoy N."/>
            <person name="Sisk P."/>
            <person name="Stolte C."/>
            <person name="Sykes S."/>
            <person name="Wortman J."/>
            <person name="Nusbaum C."/>
            <person name="Birren B."/>
        </authorList>
    </citation>
    <scope>NUCLEOTIDE SEQUENCE [LARGE SCALE GENOMIC DNA]</scope>
    <source>
        <strain evidence="2 3">WAL-18680</strain>
    </source>
</reference>
<evidence type="ECO:0000313" key="2">
    <source>
        <dbReference type="EMBL" id="EHI57330.1"/>
    </source>
</evidence>
<feature type="transmembrane region" description="Helical" evidence="1">
    <location>
        <begin position="12"/>
        <end position="36"/>
    </location>
</feature>
<gene>
    <name evidence="2" type="ORF">HMPREF9473_04439</name>
</gene>
<keyword evidence="1" id="KW-0812">Transmembrane</keyword>
<sequence>MEAGWIKKNGVTVAAVLMAAAGMVIYLVTSMTGYLASSAVNPWPIVCTVAAVVMLVVSAGMGSKMTAVMGDILVMAASVLLLVSFYYFVLARVQLAADVYFIPVNYPASEATTLHISVAGAVLYLLADIAVIVKAFSKKTVQE</sequence>
<dbReference type="EMBL" id="ADLN01000120">
    <property type="protein sequence ID" value="EHI57330.1"/>
    <property type="molecule type" value="Genomic_DNA"/>
</dbReference>
<accession>G5ILR1</accession>
<proteinExistence type="predicted"/>
<dbReference type="PATRIC" id="fig|742737.3.peg.4424"/>
<dbReference type="Proteomes" id="UP000005384">
    <property type="component" value="Unassembled WGS sequence"/>
</dbReference>
<feature type="transmembrane region" description="Helical" evidence="1">
    <location>
        <begin position="113"/>
        <end position="133"/>
    </location>
</feature>
<organism evidence="2 3">
    <name type="scientific">Hungatella hathewayi WAL-18680</name>
    <dbReference type="NCBI Taxonomy" id="742737"/>
    <lineage>
        <taxon>Bacteria</taxon>
        <taxon>Bacillati</taxon>
        <taxon>Bacillota</taxon>
        <taxon>Clostridia</taxon>
        <taxon>Lachnospirales</taxon>
        <taxon>Lachnospiraceae</taxon>
        <taxon>Hungatella</taxon>
    </lineage>
</organism>
<keyword evidence="1" id="KW-1133">Transmembrane helix</keyword>
<evidence type="ECO:0008006" key="4">
    <source>
        <dbReference type="Google" id="ProtNLM"/>
    </source>
</evidence>
<name>G5ILR1_9FIRM</name>
<dbReference type="RefSeq" id="WP_006782427.1">
    <property type="nucleotide sequence ID" value="NZ_CP040506.1"/>
</dbReference>
<comment type="caution">
    <text evidence="2">The sequence shown here is derived from an EMBL/GenBank/DDBJ whole genome shotgun (WGS) entry which is preliminary data.</text>
</comment>
<feature type="transmembrane region" description="Helical" evidence="1">
    <location>
        <begin position="42"/>
        <end position="60"/>
    </location>
</feature>
<feature type="transmembrane region" description="Helical" evidence="1">
    <location>
        <begin position="72"/>
        <end position="93"/>
    </location>
</feature>
<evidence type="ECO:0000256" key="1">
    <source>
        <dbReference type="SAM" id="Phobius"/>
    </source>
</evidence>
<evidence type="ECO:0000313" key="3">
    <source>
        <dbReference type="Proteomes" id="UP000005384"/>
    </source>
</evidence>
<protein>
    <recommendedName>
        <fullName evidence="4">Sodium:proton antiporter</fullName>
    </recommendedName>
</protein>
<dbReference type="AlphaFoldDB" id="G5ILR1"/>
<keyword evidence="3" id="KW-1185">Reference proteome</keyword>